<keyword evidence="2" id="KW-1185">Reference proteome</keyword>
<evidence type="ECO:0000313" key="2">
    <source>
        <dbReference type="Proteomes" id="UP000277204"/>
    </source>
</evidence>
<organism evidence="1 2">
    <name type="scientific">Schistosoma margrebowiei</name>
    <dbReference type="NCBI Taxonomy" id="48269"/>
    <lineage>
        <taxon>Eukaryota</taxon>
        <taxon>Metazoa</taxon>
        <taxon>Spiralia</taxon>
        <taxon>Lophotrochozoa</taxon>
        <taxon>Platyhelminthes</taxon>
        <taxon>Trematoda</taxon>
        <taxon>Digenea</taxon>
        <taxon>Strigeidida</taxon>
        <taxon>Schistosomatoidea</taxon>
        <taxon>Schistosomatidae</taxon>
        <taxon>Schistosoma</taxon>
    </lineage>
</organism>
<evidence type="ECO:0000313" key="1">
    <source>
        <dbReference type="EMBL" id="VDO62973.1"/>
    </source>
</evidence>
<reference evidence="1 2" key="1">
    <citation type="submission" date="2018-11" db="EMBL/GenBank/DDBJ databases">
        <authorList>
            <consortium name="Pathogen Informatics"/>
        </authorList>
    </citation>
    <scope>NUCLEOTIDE SEQUENCE [LARGE SCALE GENOMIC DNA]</scope>
    <source>
        <strain evidence="1 2">Zambia</strain>
    </source>
</reference>
<proteinExistence type="predicted"/>
<protein>
    <submittedName>
        <fullName evidence="1">Uncharacterized protein</fullName>
    </submittedName>
</protein>
<gene>
    <name evidence="1" type="ORF">SMRZ_LOCUS4736</name>
</gene>
<dbReference type="Proteomes" id="UP000277204">
    <property type="component" value="Unassembled WGS sequence"/>
</dbReference>
<accession>A0A183LLR1</accession>
<name>A0A183LLR1_9TREM</name>
<dbReference type="AlphaFoldDB" id="A0A183LLR1"/>
<sequence>MSFYQSLDFNKGMICLNGFTLTNTNQYPISSKFQYPISCCKMDRNQEITNNGCPDQFTMENSNIHVGCWPKIESNIIMYGNITAYILCGAVGFQVSKCLLCLECLKQFDLV</sequence>
<dbReference type="EMBL" id="UZAI01001537">
    <property type="protein sequence ID" value="VDO62973.1"/>
    <property type="molecule type" value="Genomic_DNA"/>
</dbReference>